<feature type="chain" id="PRO_5045328919" description="Flagellar assembly protein T N-terminal domain-containing protein" evidence="1">
    <location>
        <begin position="22"/>
        <end position="371"/>
    </location>
</feature>
<evidence type="ECO:0000313" key="3">
    <source>
        <dbReference type="Proteomes" id="UP001200430"/>
    </source>
</evidence>
<dbReference type="Proteomes" id="UP001200430">
    <property type="component" value="Unassembled WGS sequence"/>
</dbReference>
<evidence type="ECO:0000256" key="1">
    <source>
        <dbReference type="SAM" id="SignalP"/>
    </source>
</evidence>
<organism evidence="2 3">
    <name type="scientific">Dethiosulfovibrio marinus</name>
    <dbReference type="NCBI Taxonomy" id="133532"/>
    <lineage>
        <taxon>Bacteria</taxon>
        <taxon>Thermotogati</taxon>
        <taxon>Synergistota</taxon>
        <taxon>Synergistia</taxon>
        <taxon>Synergistales</taxon>
        <taxon>Dethiosulfovibrionaceae</taxon>
        <taxon>Dethiosulfovibrio</taxon>
    </lineage>
</organism>
<accession>A0ABS9EPY1</accession>
<name>A0ABS9EPY1_9BACT</name>
<keyword evidence="1" id="KW-0732">Signal</keyword>
<sequence length="371" mass="39586">MKKLILVLISIVLLSVCTAEARTIEAEGEAAVVEGNVSAAREEAKRQLYRNALERAIGARVEGITEMKDFQVVRDRVFSGSRGLVKNLEILKEWRTEDGVLHLKGRCEVEETALDGVLGPAVIDALGNPRVVILVDEMIGDDRPFLSAAEGEVESAFQRAGYLMLDKGQLDAIASKRVEAARIAGDEAELAELARDFDADVLIFGKGQSSSFTAQKMSGQTIYGVRTLLKLKAVIAQTGQSLAVEVPEVRSKGLSERDGAVKGLKEAAKNASSSLVNEVAYALTGGGNGVPGRSIRVSVEGMDFGSVRDLEAALRESPGVVGVYRRSFRSGRLELDVTVDGTADDVAVILDGKGLEVVDLTASTVGARRSR</sequence>
<proteinExistence type="predicted"/>
<dbReference type="InterPro" id="IPR038180">
    <property type="entry name" value="FlgT_N_sf"/>
</dbReference>
<reference evidence="2 3" key="1">
    <citation type="submission" date="2022-01" db="EMBL/GenBank/DDBJ databases">
        <title>Dethiosulfovibrio faecalis sp. nov., a novel proteolytic, non-sulfur-reducing bacterium isolated from a marine aquaculture solid waste bioreactor.</title>
        <authorList>
            <person name="Grabowski S."/>
            <person name="Apolinario E."/>
            <person name="Schneider N."/>
            <person name="Marshall C.W."/>
            <person name="Sowers K.R."/>
        </authorList>
    </citation>
    <scope>NUCLEOTIDE SEQUENCE [LARGE SCALE GENOMIC DNA]</scope>
    <source>
        <strain evidence="2 3">DSM 12537</strain>
    </source>
</reference>
<protein>
    <recommendedName>
        <fullName evidence="4">Flagellar assembly protein T N-terminal domain-containing protein</fullName>
    </recommendedName>
</protein>
<keyword evidence="3" id="KW-1185">Reference proteome</keyword>
<dbReference type="RefSeq" id="WP_236099941.1">
    <property type="nucleotide sequence ID" value="NZ_JAKGUD010000012.1"/>
</dbReference>
<comment type="caution">
    <text evidence="2">The sequence shown here is derived from an EMBL/GenBank/DDBJ whole genome shotgun (WGS) entry which is preliminary data.</text>
</comment>
<gene>
    <name evidence="2" type="ORF">L2W38_10490</name>
</gene>
<feature type="signal peptide" evidence="1">
    <location>
        <begin position="1"/>
        <end position="21"/>
    </location>
</feature>
<dbReference type="Gene3D" id="3.30.1660.40">
    <property type="entry name" value="FlgT, N-terminal domain"/>
    <property type="match status" value="1"/>
</dbReference>
<dbReference type="EMBL" id="JAKGUD010000012">
    <property type="protein sequence ID" value="MCF4143239.1"/>
    <property type="molecule type" value="Genomic_DNA"/>
</dbReference>
<evidence type="ECO:0008006" key="4">
    <source>
        <dbReference type="Google" id="ProtNLM"/>
    </source>
</evidence>
<evidence type="ECO:0000313" key="2">
    <source>
        <dbReference type="EMBL" id="MCF4143239.1"/>
    </source>
</evidence>